<proteinExistence type="predicted"/>
<reference evidence="2 3" key="1">
    <citation type="journal article" date="2014" name="Curr. Biol.">
        <title>The genome of the clonal raider ant Cerapachys biroi.</title>
        <authorList>
            <person name="Oxley P.R."/>
            <person name="Ji L."/>
            <person name="Fetter-Pruneda I."/>
            <person name="McKenzie S.K."/>
            <person name="Li C."/>
            <person name="Hu H."/>
            <person name="Zhang G."/>
            <person name="Kronauer D.J."/>
        </authorList>
    </citation>
    <scope>NUCLEOTIDE SEQUENCE [LARGE SCALE GENOMIC DNA]</scope>
</reference>
<dbReference type="AlphaFoldDB" id="A0A026WHT2"/>
<keyword evidence="3" id="KW-1185">Reference proteome</keyword>
<feature type="non-terminal residue" evidence="2">
    <location>
        <position position="1"/>
    </location>
</feature>
<organism evidence="2 3">
    <name type="scientific">Ooceraea biroi</name>
    <name type="common">Clonal raider ant</name>
    <name type="synonym">Cerapachys biroi</name>
    <dbReference type="NCBI Taxonomy" id="2015173"/>
    <lineage>
        <taxon>Eukaryota</taxon>
        <taxon>Metazoa</taxon>
        <taxon>Ecdysozoa</taxon>
        <taxon>Arthropoda</taxon>
        <taxon>Hexapoda</taxon>
        <taxon>Insecta</taxon>
        <taxon>Pterygota</taxon>
        <taxon>Neoptera</taxon>
        <taxon>Endopterygota</taxon>
        <taxon>Hymenoptera</taxon>
        <taxon>Apocrita</taxon>
        <taxon>Aculeata</taxon>
        <taxon>Formicoidea</taxon>
        <taxon>Formicidae</taxon>
        <taxon>Dorylinae</taxon>
        <taxon>Ooceraea</taxon>
    </lineage>
</organism>
<sequence>VTEPPPGVHVDRELAGQNLTKRPPDNTFYVKTCNKNPKRTKWWYRGKSNCFTQYPQYL</sequence>
<evidence type="ECO:0000313" key="3">
    <source>
        <dbReference type="Proteomes" id="UP000053097"/>
    </source>
</evidence>
<gene>
    <name evidence="2" type="ORF">X777_03812</name>
</gene>
<dbReference type="STRING" id="2015173.A0A026WHT2"/>
<dbReference type="Proteomes" id="UP000053097">
    <property type="component" value="Unassembled WGS sequence"/>
</dbReference>
<dbReference type="EMBL" id="KK107199">
    <property type="protein sequence ID" value="EZA55558.1"/>
    <property type="molecule type" value="Genomic_DNA"/>
</dbReference>
<evidence type="ECO:0000256" key="1">
    <source>
        <dbReference type="SAM" id="MobiDB-lite"/>
    </source>
</evidence>
<evidence type="ECO:0000313" key="2">
    <source>
        <dbReference type="EMBL" id="EZA55558.1"/>
    </source>
</evidence>
<name>A0A026WHT2_OOCBI</name>
<protein>
    <submittedName>
        <fullName evidence="2">Putative ubiquitin-conjugating enzyme E2 W</fullName>
    </submittedName>
</protein>
<accession>A0A026WHT2</accession>
<feature type="region of interest" description="Disordered" evidence="1">
    <location>
        <begin position="1"/>
        <end position="23"/>
    </location>
</feature>